<feature type="compositionally biased region" description="Low complexity" evidence="1">
    <location>
        <begin position="660"/>
        <end position="672"/>
    </location>
</feature>
<organism evidence="2">
    <name type="scientific">Cafeteria roenbergensis</name>
    <name type="common">Marine flagellate</name>
    <dbReference type="NCBI Taxonomy" id="33653"/>
    <lineage>
        <taxon>Eukaryota</taxon>
        <taxon>Sar</taxon>
        <taxon>Stramenopiles</taxon>
        <taxon>Bigyra</taxon>
        <taxon>Opalozoa</taxon>
        <taxon>Bicosoecida</taxon>
        <taxon>Cafeteriaceae</taxon>
        <taxon>Cafeteria</taxon>
    </lineage>
</organism>
<protein>
    <submittedName>
        <fullName evidence="2">Uncharacterized protein</fullName>
    </submittedName>
</protein>
<feature type="region of interest" description="Disordered" evidence="1">
    <location>
        <begin position="631"/>
        <end position="696"/>
    </location>
</feature>
<dbReference type="EMBL" id="HBET01001713">
    <property type="protein sequence ID" value="CAD8556892.1"/>
    <property type="molecule type" value="Transcribed_RNA"/>
</dbReference>
<feature type="region of interest" description="Disordered" evidence="1">
    <location>
        <begin position="279"/>
        <end position="324"/>
    </location>
</feature>
<name>A0A7S0JPW6_CAFRO</name>
<reference evidence="2" key="1">
    <citation type="submission" date="2021-01" db="EMBL/GenBank/DDBJ databases">
        <authorList>
            <person name="Corre E."/>
            <person name="Pelletier E."/>
            <person name="Niang G."/>
            <person name="Scheremetjew M."/>
            <person name="Finn R."/>
            <person name="Kale V."/>
            <person name="Holt S."/>
            <person name="Cochrane G."/>
            <person name="Meng A."/>
            <person name="Brown T."/>
            <person name="Cohen L."/>
        </authorList>
    </citation>
    <scope>NUCLEOTIDE SEQUENCE</scope>
    <source>
        <strain evidence="2">E4-10</strain>
    </source>
</reference>
<evidence type="ECO:0000313" key="2">
    <source>
        <dbReference type="EMBL" id="CAD8556892.1"/>
    </source>
</evidence>
<proteinExistence type="predicted"/>
<sequence length="778" mass="83055">MGVRGACFWNAPHLTALHRPDAFVRALWLRAHPDAPDSEYHSKKRAQEHIDELKEHEAFRDLRVSSDDILDVVVSGHSPTDKSKVAVTEELLGKRNLKLAAEAVRSELHLLSDENKSKPYELRKAVKAGLHSCALNLRFCWHLLKELCPDLQSSTSVAEASSGCTDGEAKRSGAADRKSSTPPNAPLEGHALFERALVCASLPRLGSVSGMALCRAMTTEASSRGRWWPRACAAAWAVASRCRRLGADHRIRLANAILCDDELVTQWIEDGLSQRLNSAARPDQPHYRATPSCVATRSGTRVRDGAAAASSDAAAPPSEDDPDRHWQLERRQLARLAAVLGDDGNQLMFEKSLCTPVPPCKEEASAEVIKQEVALLRSFSSSALHRALDQQGWALHGPASQVEEAANAFVESAMLGLGRPGSLASLSKWLNLRKCYTQAAEWSLMLADSCGISLTEKVRHRLRGARSLLLARDRGIDHVRRAQFVIAGAIADMEAECHGQEPSHMAPDLSEAFKCQAEALLCQVALDPAAASACLEQAQAACSRAVEFARACRPKDTAKLAAALLASARVSMRRSQREEACKFLATADDLLQGEPESDLKQQGLNSIKRMKSKFKIASLCPSTFHFFRGGMSDAGAGAQQPSGAQSTGDRHQGDSGAARVSSSGSLPASVPSQGLQPSRQESHSGAPRPLPRSPAAYDRALHPMGAVHLDSATRQHRDGGSPSDPEGAASGPGEPPAAATVATRAATPASMEAASGAGGVVLAYTRASAAETVSTHTA</sequence>
<evidence type="ECO:0000256" key="1">
    <source>
        <dbReference type="SAM" id="MobiDB-lite"/>
    </source>
</evidence>
<dbReference type="AlphaFoldDB" id="A0A7S0JPW6"/>
<feature type="compositionally biased region" description="Low complexity" evidence="1">
    <location>
        <begin position="633"/>
        <end position="646"/>
    </location>
</feature>
<feature type="compositionally biased region" description="Low complexity" evidence="1">
    <location>
        <begin position="306"/>
        <end position="317"/>
    </location>
</feature>
<feature type="region of interest" description="Disordered" evidence="1">
    <location>
        <begin position="159"/>
        <end position="186"/>
    </location>
</feature>
<gene>
    <name evidence="2" type="ORF">CROE0942_LOCUS1226</name>
</gene>
<feature type="compositionally biased region" description="Basic and acidic residues" evidence="1">
    <location>
        <begin position="167"/>
        <end position="179"/>
    </location>
</feature>
<feature type="region of interest" description="Disordered" evidence="1">
    <location>
        <begin position="712"/>
        <end position="745"/>
    </location>
</feature>
<feature type="compositionally biased region" description="Low complexity" evidence="1">
    <location>
        <begin position="725"/>
        <end position="745"/>
    </location>
</feature>
<accession>A0A7S0JPW6</accession>